<dbReference type="InterPro" id="IPR039204">
    <property type="entry name" value="MRS2-like"/>
</dbReference>
<keyword evidence="3 9" id="KW-0813">Transport</keyword>
<proteinExistence type="inferred from homology"/>
<accession>A0A2S3HPN0</accession>
<gene>
    <name evidence="11" type="ORF">PAHAL_5G076400</name>
</gene>
<keyword evidence="6 9" id="KW-1133">Transmembrane helix</keyword>
<dbReference type="GO" id="GO:0016020">
    <property type="term" value="C:membrane"/>
    <property type="evidence" value="ECO:0007669"/>
    <property type="project" value="UniProtKB-SubCell"/>
</dbReference>
<feature type="transmembrane region" description="Helical" evidence="9">
    <location>
        <begin position="491"/>
        <end position="512"/>
    </location>
</feature>
<dbReference type="Gene3D" id="2.40.128.330">
    <property type="match status" value="1"/>
</dbReference>
<comment type="subcellular location">
    <subcellularLocation>
        <location evidence="1 9">Membrane</location>
        <topology evidence="1 9">Multi-pass membrane protein</topology>
    </subcellularLocation>
</comment>
<evidence type="ECO:0000256" key="9">
    <source>
        <dbReference type="RuleBase" id="RU366041"/>
    </source>
</evidence>
<dbReference type="Gene3D" id="1.20.58.340">
    <property type="entry name" value="Magnesium transport protein CorA, transmembrane region"/>
    <property type="match status" value="1"/>
</dbReference>
<feature type="compositionally biased region" description="Basic and acidic residues" evidence="10">
    <location>
        <begin position="1"/>
        <end position="10"/>
    </location>
</feature>
<evidence type="ECO:0000256" key="1">
    <source>
        <dbReference type="ARBA" id="ARBA00004141"/>
    </source>
</evidence>
<feature type="region of interest" description="Disordered" evidence="10">
    <location>
        <begin position="361"/>
        <end position="391"/>
    </location>
</feature>
<dbReference type="CDD" id="cd12823">
    <property type="entry name" value="Mrs2_Mfm1p-like"/>
    <property type="match status" value="1"/>
</dbReference>
<feature type="transmembrane region" description="Helical" evidence="9">
    <location>
        <begin position="442"/>
        <end position="470"/>
    </location>
</feature>
<comment type="similarity">
    <text evidence="2 9">Belongs to the CorA metal ion transporter (MIT) (TC 1.A.35.5) family.</text>
</comment>
<feature type="compositionally biased region" description="Acidic residues" evidence="10">
    <location>
        <begin position="372"/>
        <end position="382"/>
    </location>
</feature>
<dbReference type="FunFam" id="2.40.128.330:FF:000001">
    <property type="entry name" value="Magnesium transporter MRS2-1"/>
    <property type="match status" value="1"/>
</dbReference>
<reference evidence="11" key="1">
    <citation type="submission" date="2018-04" db="EMBL/GenBank/DDBJ databases">
        <title>WGS assembly of Panicum hallii.</title>
        <authorList>
            <person name="Lovell J."/>
            <person name="Jenkins J."/>
            <person name="Lowry D."/>
            <person name="Mamidi S."/>
            <person name="Sreedasyam A."/>
            <person name="Weng X."/>
            <person name="Barry K."/>
            <person name="Bonette J."/>
            <person name="Campitelli B."/>
            <person name="Daum C."/>
            <person name="Gordon S."/>
            <person name="Gould B."/>
            <person name="Lipzen A."/>
            <person name="Macqueen A."/>
            <person name="Palacio-Mejia J."/>
            <person name="Plott C."/>
            <person name="Shakirov E."/>
            <person name="Shu S."/>
            <person name="Yoshinaga Y."/>
            <person name="Zane M."/>
            <person name="Rokhsar D."/>
            <person name="Grimwood J."/>
            <person name="Schmutz J."/>
            <person name="Juenger T."/>
        </authorList>
    </citation>
    <scope>NUCLEOTIDE SEQUENCE [LARGE SCALE GENOMIC DNA]</scope>
    <source>
        <strain evidence="11">FIL2</strain>
    </source>
</reference>
<sequence length="520" mass="57673">MTHPSARDDDSSTGETHLFPSETNRRGEAQEDARASSTSPVHPANLSHESCPAGTRRVPNQIRRVPRSQLPEPPARHRLCLRDRQVAGGVQTRSRRALGQARARQPAGAMERKQPPPAPPPATRRKGAAPSRKWLVVPAAGEPREAELGKHRIMEMTGVPTRDLRVLDPDLASPSTILVRERAVVVNLEHVKAIVTATEALVLDSNNPLLGPFHKDLHARVASPDVSSTGSATDRSNEPEQGEGNGPTVAPCRAGSAKTLPFELKVLEVCLEHTCKCLESETVALEKEAYPALDELTSKVSRLNLEHVRHIKNRLVALSGRVQKVRDELEHLLDDDMDMSEMYLTRKLAFQGFTETLSRVDSNKDASTDHDEKEEEDRDDETDTGRESSAYVKPDIEELEMLVEAYFVQIDGTLNKLYNLREYVDDTEDYINIMLDEKQNQLLQMGVLLSTATVVVTAGIVVVSLFGMNIHIELMKDPETDEEARIKNIKFWETTCGTVAGCLAIYLLAIYAGKRSKILQ</sequence>
<name>A0A2S3HPN0_9POAL</name>
<evidence type="ECO:0000256" key="5">
    <source>
        <dbReference type="ARBA" id="ARBA00022842"/>
    </source>
</evidence>
<dbReference type="Gramene" id="PAN27372">
    <property type="protein sequence ID" value="PAN27372"/>
    <property type="gene ID" value="PAHAL_5G076400"/>
</dbReference>
<dbReference type="GO" id="GO:0015095">
    <property type="term" value="F:magnesium ion transmembrane transporter activity"/>
    <property type="evidence" value="ECO:0007669"/>
    <property type="project" value="TreeGrafter"/>
</dbReference>
<comment type="function">
    <text evidence="9">Magnesium transporter that may mediate the influx of magnesium.</text>
</comment>
<dbReference type="FunFam" id="1.20.58.340:FF:000023">
    <property type="entry name" value="Magnesium transporter MRS2-E"/>
    <property type="match status" value="1"/>
</dbReference>
<dbReference type="PANTHER" id="PTHR13890">
    <property type="entry name" value="RNA SPLICING PROTEIN MRS2, MITOCHONDRIAL"/>
    <property type="match status" value="1"/>
</dbReference>
<feature type="region of interest" description="Disordered" evidence="10">
    <location>
        <begin position="1"/>
        <end position="132"/>
    </location>
</feature>
<dbReference type="Proteomes" id="UP000243499">
    <property type="component" value="Chromosome 5"/>
</dbReference>
<feature type="compositionally biased region" description="Basic and acidic residues" evidence="10">
    <location>
        <begin position="23"/>
        <end position="34"/>
    </location>
</feature>
<evidence type="ECO:0000256" key="10">
    <source>
        <dbReference type="SAM" id="MobiDB-lite"/>
    </source>
</evidence>
<keyword evidence="7 9" id="KW-0406">Ion transport</keyword>
<dbReference type="AlphaFoldDB" id="A0A2S3HPN0"/>
<evidence type="ECO:0000256" key="4">
    <source>
        <dbReference type="ARBA" id="ARBA00022692"/>
    </source>
</evidence>
<evidence type="ECO:0000256" key="8">
    <source>
        <dbReference type="ARBA" id="ARBA00023136"/>
    </source>
</evidence>
<feature type="compositionally biased region" description="Basic and acidic residues" evidence="10">
    <location>
        <begin position="361"/>
        <end position="371"/>
    </location>
</feature>
<keyword evidence="8 9" id="KW-0472">Membrane</keyword>
<evidence type="ECO:0000256" key="3">
    <source>
        <dbReference type="ARBA" id="ARBA00022448"/>
    </source>
</evidence>
<keyword evidence="5 9" id="KW-0460">Magnesium</keyword>
<organism evidence="11">
    <name type="scientific">Panicum hallii</name>
    <dbReference type="NCBI Taxonomy" id="206008"/>
    <lineage>
        <taxon>Eukaryota</taxon>
        <taxon>Viridiplantae</taxon>
        <taxon>Streptophyta</taxon>
        <taxon>Embryophyta</taxon>
        <taxon>Tracheophyta</taxon>
        <taxon>Spermatophyta</taxon>
        <taxon>Magnoliopsida</taxon>
        <taxon>Liliopsida</taxon>
        <taxon>Poales</taxon>
        <taxon>Poaceae</taxon>
        <taxon>PACMAD clade</taxon>
        <taxon>Panicoideae</taxon>
        <taxon>Panicodae</taxon>
        <taxon>Paniceae</taxon>
        <taxon>Panicinae</taxon>
        <taxon>Panicum</taxon>
        <taxon>Panicum sect. Panicum</taxon>
    </lineage>
</organism>
<feature type="compositionally biased region" description="Polar residues" evidence="10">
    <location>
        <begin position="225"/>
        <end position="234"/>
    </location>
</feature>
<keyword evidence="4 9" id="KW-0812">Transmembrane</keyword>
<dbReference type="PANTHER" id="PTHR13890:SF34">
    <property type="entry name" value="MAGNESIUM TRANSPORTER MRS2-E"/>
    <property type="match status" value="1"/>
</dbReference>
<feature type="region of interest" description="Disordered" evidence="10">
    <location>
        <begin position="223"/>
        <end position="252"/>
    </location>
</feature>
<evidence type="ECO:0000313" key="11">
    <source>
        <dbReference type="EMBL" id="PAN27372.1"/>
    </source>
</evidence>
<evidence type="ECO:0000256" key="2">
    <source>
        <dbReference type="ARBA" id="ARBA00007535"/>
    </source>
</evidence>
<dbReference type="EMBL" id="CM008050">
    <property type="protein sequence ID" value="PAN27372.1"/>
    <property type="molecule type" value="Genomic_DNA"/>
</dbReference>
<evidence type="ECO:0000256" key="7">
    <source>
        <dbReference type="ARBA" id="ARBA00023065"/>
    </source>
</evidence>
<evidence type="ECO:0000256" key="6">
    <source>
        <dbReference type="ARBA" id="ARBA00022989"/>
    </source>
</evidence>
<protein>
    <recommendedName>
        <fullName evidence="9">Magnesium transporter</fullName>
    </recommendedName>
</protein>
<dbReference type="Pfam" id="PF22099">
    <property type="entry name" value="MRS2-like"/>
    <property type="match status" value="2"/>
</dbReference>